<sequence>MAKRKGQHGKRGGSTAKSAQRRKRQPDRPVLGLALLGMLITLYLTVTASTSAGLPLCAEGSACDIIQGSRWSTLFGIPVALFGFLTYGLIAFVSFEMKPTLRRWRWQWAVSLIGLTVSLYLTALGLYHLQAVCLWCLASLAVITAIFIWLTVRRPEAAPGRPWKDWLINTGAAALVVVGVMQLHYSNLLSPGFGRADPQLQALATHLAEQDARFFGASWCPACQQQKDLFGAASEELPYVECSPRGRGGLMASVCVTAGIESYPTWVINGQRHEGVLEPERLARLSGFRWATTQD</sequence>
<organism evidence="13 14">
    <name type="scientific">Natronospira bacteriovora</name>
    <dbReference type="NCBI Taxonomy" id="3069753"/>
    <lineage>
        <taxon>Bacteria</taxon>
        <taxon>Pseudomonadati</taxon>
        <taxon>Pseudomonadota</taxon>
        <taxon>Gammaproteobacteria</taxon>
        <taxon>Natronospirales</taxon>
        <taxon>Natronospiraceae</taxon>
        <taxon>Natronospira</taxon>
    </lineage>
</organism>
<dbReference type="InterPro" id="IPR012932">
    <property type="entry name" value="VKOR"/>
</dbReference>
<keyword evidence="6" id="KW-0560">Oxidoreductase</keyword>
<evidence type="ECO:0000256" key="6">
    <source>
        <dbReference type="ARBA" id="ARBA00023002"/>
    </source>
</evidence>
<comment type="subcellular location">
    <subcellularLocation>
        <location evidence="1">Membrane</location>
        <topology evidence="1">Multi-pass membrane protein</topology>
    </subcellularLocation>
</comment>
<keyword evidence="8" id="KW-1015">Disulfide bond</keyword>
<dbReference type="InterPro" id="IPR038354">
    <property type="entry name" value="VKOR_sf"/>
</dbReference>
<dbReference type="PANTHER" id="PTHR34573:SF1">
    <property type="entry name" value="VITAMIN K EPOXIDE REDUCTASE DOMAIN-CONTAINING PROTEIN"/>
    <property type="match status" value="1"/>
</dbReference>
<dbReference type="RefSeq" id="WP_306729198.1">
    <property type="nucleotide sequence ID" value="NZ_JAVDDT010000009.1"/>
</dbReference>
<feature type="transmembrane region" description="Helical" evidence="11">
    <location>
        <begin position="166"/>
        <end position="185"/>
    </location>
</feature>
<evidence type="ECO:0000259" key="12">
    <source>
        <dbReference type="SMART" id="SM00756"/>
    </source>
</evidence>
<keyword evidence="3 11" id="KW-0812">Transmembrane</keyword>
<dbReference type="InterPro" id="IPR044698">
    <property type="entry name" value="VKOR/LTO1"/>
</dbReference>
<evidence type="ECO:0000256" key="5">
    <source>
        <dbReference type="ARBA" id="ARBA00022989"/>
    </source>
</evidence>
<keyword evidence="7 11" id="KW-0472">Membrane</keyword>
<evidence type="ECO:0000256" key="3">
    <source>
        <dbReference type="ARBA" id="ARBA00022692"/>
    </source>
</evidence>
<keyword evidence="14" id="KW-1185">Reference proteome</keyword>
<feature type="region of interest" description="Disordered" evidence="10">
    <location>
        <begin position="1"/>
        <end position="26"/>
    </location>
</feature>
<keyword evidence="9" id="KW-0676">Redox-active center</keyword>
<evidence type="ECO:0000256" key="2">
    <source>
        <dbReference type="ARBA" id="ARBA00006214"/>
    </source>
</evidence>
<dbReference type="CDD" id="cd02947">
    <property type="entry name" value="TRX_family"/>
    <property type="match status" value="1"/>
</dbReference>
<feature type="transmembrane region" description="Helical" evidence="11">
    <location>
        <begin position="129"/>
        <end position="150"/>
    </location>
</feature>
<evidence type="ECO:0000256" key="9">
    <source>
        <dbReference type="ARBA" id="ARBA00023284"/>
    </source>
</evidence>
<proteinExistence type="inferred from homology"/>
<comment type="similarity">
    <text evidence="2">Belongs to the VKOR family.</text>
</comment>
<feature type="transmembrane region" description="Helical" evidence="11">
    <location>
        <begin position="106"/>
        <end position="123"/>
    </location>
</feature>
<feature type="transmembrane region" description="Helical" evidence="11">
    <location>
        <begin position="74"/>
        <end position="94"/>
    </location>
</feature>
<dbReference type="Pfam" id="PF07884">
    <property type="entry name" value="VKOR"/>
    <property type="match status" value="1"/>
</dbReference>
<evidence type="ECO:0000313" key="14">
    <source>
        <dbReference type="Proteomes" id="UP001239019"/>
    </source>
</evidence>
<feature type="compositionally biased region" description="Basic residues" evidence="10">
    <location>
        <begin position="1"/>
        <end position="11"/>
    </location>
</feature>
<evidence type="ECO:0000256" key="8">
    <source>
        <dbReference type="ARBA" id="ARBA00023157"/>
    </source>
</evidence>
<reference evidence="13 14" key="1">
    <citation type="submission" date="2023-08" db="EMBL/GenBank/DDBJ databases">
        <title>Whole-genome sequencing of halo(alkali)philic microorganisms from hypersaline lakes.</title>
        <authorList>
            <person name="Sorokin D.Y."/>
            <person name="Abbas B."/>
            <person name="Merkel A.Y."/>
        </authorList>
    </citation>
    <scope>NUCLEOTIDE SEQUENCE [LARGE SCALE GENOMIC DNA]</scope>
    <source>
        <strain evidence="13 14">AB-CW4</strain>
    </source>
</reference>
<evidence type="ECO:0000256" key="7">
    <source>
        <dbReference type="ARBA" id="ARBA00023136"/>
    </source>
</evidence>
<keyword evidence="5 11" id="KW-1133">Transmembrane helix</keyword>
<evidence type="ECO:0000256" key="1">
    <source>
        <dbReference type="ARBA" id="ARBA00004141"/>
    </source>
</evidence>
<dbReference type="InterPro" id="IPR036249">
    <property type="entry name" value="Thioredoxin-like_sf"/>
</dbReference>
<dbReference type="Gene3D" id="3.40.30.10">
    <property type="entry name" value="Glutaredoxin"/>
    <property type="match status" value="1"/>
</dbReference>
<evidence type="ECO:0000256" key="10">
    <source>
        <dbReference type="SAM" id="MobiDB-lite"/>
    </source>
</evidence>
<dbReference type="Proteomes" id="UP001239019">
    <property type="component" value="Unassembled WGS sequence"/>
</dbReference>
<evidence type="ECO:0000256" key="11">
    <source>
        <dbReference type="SAM" id="Phobius"/>
    </source>
</evidence>
<dbReference type="PANTHER" id="PTHR34573">
    <property type="entry name" value="VKC DOMAIN-CONTAINING PROTEIN"/>
    <property type="match status" value="1"/>
</dbReference>
<dbReference type="EMBL" id="JAVDDT010000009">
    <property type="protein sequence ID" value="MDQ2070700.1"/>
    <property type="molecule type" value="Genomic_DNA"/>
</dbReference>
<keyword evidence="4" id="KW-0874">Quinone</keyword>
<comment type="caution">
    <text evidence="13">The sequence shown here is derived from an EMBL/GenBank/DDBJ whole genome shotgun (WGS) entry which is preliminary data.</text>
</comment>
<protein>
    <submittedName>
        <fullName evidence="13">Vitamin K epoxide reductase family protein</fullName>
    </submittedName>
</protein>
<evidence type="ECO:0000313" key="13">
    <source>
        <dbReference type="EMBL" id="MDQ2070700.1"/>
    </source>
</evidence>
<feature type="domain" description="Vitamin K epoxide reductase" evidence="12">
    <location>
        <begin position="23"/>
        <end position="154"/>
    </location>
</feature>
<dbReference type="CDD" id="cd12916">
    <property type="entry name" value="VKOR_1"/>
    <property type="match status" value="1"/>
</dbReference>
<dbReference type="SMART" id="SM00756">
    <property type="entry name" value="VKc"/>
    <property type="match status" value="1"/>
</dbReference>
<name>A0ABU0W9K5_9GAMM</name>
<evidence type="ECO:0000256" key="4">
    <source>
        <dbReference type="ARBA" id="ARBA00022719"/>
    </source>
</evidence>
<gene>
    <name evidence="13" type="ORF">RBH19_12540</name>
</gene>
<accession>A0ABU0W9K5</accession>
<dbReference type="SUPFAM" id="SSF52833">
    <property type="entry name" value="Thioredoxin-like"/>
    <property type="match status" value="1"/>
</dbReference>
<dbReference type="Gene3D" id="1.20.1440.130">
    <property type="entry name" value="VKOR domain"/>
    <property type="match status" value="1"/>
</dbReference>
<feature type="transmembrane region" description="Helical" evidence="11">
    <location>
        <begin position="30"/>
        <end position="54"/>
    </location>
</feature>